<dbReference type="HOGENOM" id="CLU_012153_0_0_1"/>
<dbReference type="SUPFAM" id="SSF51395">
    <property type="entry name" value="FMN-linked oxidoreductases"/>
    <property type="match status" value="1"/>
</dbReference>
<name>W3X9W5_PESFW</name>
<dbReference type="InterPro" id="IPR045247">
    <property type="entry name" value="Oye-like"/>
</dbReference>
<dbReference type="Pfam" id="PF00724">
    <property type="entry name" value="Oxidored_FMN"/>
    <property type="match status" value="1"/>
</dbReference>
<dbReference type="GO" id="GO:0003959">
    <property type="term" value="F:NADPH dehydrogenase activity"/>
    <property type="evidence" value="ECO:0007669"/>
    <property type="project" value="TreeGrafter"/>
</dbReference>
<gene>
    <name evidence="3" type="ORF">PFICI_04690</name>
</gene>
<dbReference type="OrthoDB" id="276546at2759"/>
<dbReference type="RefSeq" id="XP_007831462.1">
    <property type="nucleotide sequence ID" value="XM_007833271.1"/>
</dbReference>
<dbReference type="AlphaFoldDB" id="W3X9W5"/>
<proteinExistence type="predicted"/>
<dbReference type="FunFam" id="3.20.20.70:FF:000138">
    <property type="entry name" value="NADPH dehydrogenase 1"/>
    <property type="match status" value="1"/>
</dbReference>
<keyword evidence="4" id="KW-1185">Reference proteome</keyword>
<dbReference type="InterPro" id="IPR001155">
    <property type="entry name" value="OxRdtase_FMN_N"/>
</dbReference>
<dbReference type="OMA" id="MMATYYK"/>
<protein>
    <recommendedName>
        <fullName evidence="2">NADH:flavin oxidoreductase/NADH oxidase N-terminal domain-containing protein</fullName>
    </recommendedName>
</protein>
<reference evidence="4" key="1">
    <citation type="journal article" date="2015" name="BMC Genomics">
        <title>Genomic and transcriptomic analysis of the endophytic fungus Pestalotiopsis fici reveals its lifestyle and high potential for synthesis of natural products.</title>
        <authorList>
            <person name="Wang X."/>
            <person name="Zhang X."/>
            <person name="Liu L."/>
            <person name="Xiang M."/>
            <person name="Wang W."/>
            <person name="Sun X."/>
            <person name="Che Y."/>
            <person name="Guo L."/>
            <person name="Liu G."/>
            <person name="Guo L."/>
            <person name="Wang C."/>
            <person name="Yin W.B."/>
            <person name="Stadler M."/>
            <person name="Zhang X."/>
            <person name="Liu X."/>
        </authorList>
    </citation>
    <scope>NUCLEOTIDE SEQUENCE [LARGE SCALE GENOMIC DNA]</scope>
    <source>
        <strain evidence="4">W106-1 / CGMCC3.15140</strain>
    </source>
</reference>
<evidence type="ECO:0000259" key="2">
    <source>
        <dbReference type="Pfam" id="PF00724"/>
    </source>
</evidence>
<dbReference type="CDD" id="cd02933">
    <property type="entry name" value="OYE_like_FMN"/>
    <property type="match status" value="1"/>
</dbReference>
<dbReference type="PANTHER" id="PTHR22893">
    <property type="entry name" value="NADH OXIDOREDUCTASE-RELATED"/>
    <property type="match status" value="1"/>
</dbReference>
<dbReference type="GeneID" id="19269703"/>
<dbReference type="STRING" id="1229662.W3X9W5"/>
<dbReference type="KEGG" id="pfy:PFICI_04690"/>
<feature type="domain" description="NADH:flavin oxidoreductase/NADH oxidase N-terminal" evidence="2">
    <location>
        <begin position="5"/>
        <end position="336"/>
    </location>
</feature>
<sequence>MATSKLFEPLRIGNMDLKHRIVMAPLTRYRANKQHVPLPLMKEYYGQRASTPGTLLITEATFISQQAAGDANVPGIWTKDQIAGWKQVTDAVHAKGSYIYVQLWALGRVAKPDVAKAEGFTIKAPSSIPTDGLPAPAELTAEDIESFIADYAQAARNAIEAGFDGVELHGANGYLVDQFIQDVSNQRTDEYGGSIENRSRFPLRVLEALVAAVGSDRVGLRLSPWSDFQGMRMADPVPQFTHLVSEVRKLKLAYLHIVEARISGNTDKESADTNEFIFKAWQKASPVLVAGGLKPNTAKALLEKDYDDVEVAAVFGRYFLANPDLPFRIKKGLDLNQYNRNTFYDAESPVGYIDYPFSKEWLSAQA</sequence>
<dbReference type="Gene3D" id="3.20.20.70">
    <property type="entry name" value="Aldolase class I"/>
    <property type="match status" value="1"/>
</dbReference>
<accession>W3X9W5</accession>
<evidence type="ECO:0000256" key="1">
    <source>
        <dbReference type="ARBA" id="ARBA00022630"/>
    </source>
</evidence>
<dbReference type="EMBL" id="KI912111">
    <property type="protein sequence ID" value="ETS82814.1"/>
    <property type="molecule type" value="Genomic_DNA"/>
</dbReference>
<evidence type="ECO:0000313" key="4">
    <source>
        <dbReference type="Proteomes" id="UP000030651"/>
    </source>
</evidence>
<dbReference type="Proteomes" id="UP000030651">
    <property type="component" value="Unassembled WGS sequence"/>
</dbReference>
<dbReference type="InterPro" id="IPR013785">
    <property type="entry name" value="Aldolase_TIM"/>
</dbReference>
<organism evidence="3 4">
    <name type="scientific">Pestalotiopsis fici (strain W106-1 / CGMCC3.15140)</name>
    <dbReference type="NCBI Taxonomy" id="1229662"/>
    <lineage>
        <taxon>Eukaryota</taxon>
        <taxon>Fungi</taxon>
        <taxon>Dikarya</taxon>
        <taxon>Ascomycota</taxon>
        <taxon>Pezizomycotina</taxon>
        <taxon>Sordariomycetes</taxon>
        <taxon>Xylariomycetidae</taxon>
        <taxon>Amphisphaeriales</taxon>
        <taxon>Sporocadaceae</taxon>
        <taxon>Pestalotiopsis</taxon>
    </lineage>
</organism>
<dbReference type="GO" id="GO:0010181">
    <property type="term" value="F:FMN binding"/>
    <property type="evidence" value="ECO:0007669"/>
    <property type="project" value="InterPro"/>
</dbReference>
<dbReference type="eggNOG" id="KOG0134">
    <property type="taxonomic scope" value="Eukaryota"/>
</dbReference>
<dbReference type="PANTHER" id="PTHR22893:SF91">
    <property type="entry name" value="NADPH DEHYDROGENASE 2-RELATED"/>
    <property type="match status" value="1"/>
</dbReference>
<evidence type="ECO:0000313" key="3">
    <source>
        <dbReference type="EMBL" id="ETS82814.1"/>
    </source>
</evidence>
<dbReference type="FunCoup" id="W3X9W5">
    <property type="interactions" value="813"/>
</dbReference>
<dbReference type="InParanoid" id="W3X9W5"/>
<keyword evidence="1" id="KW-0285">Flavoprotein</keyword>